<dbReference type="EMBL" id="CP012673">
    <property type="protein sequence ID" value="AUX46338.1"/>
    <property type="molecule type" value="Genomic_DNA"/>
</dbReference>
<comment type="cofactor">
    <cofactor evidence="1">
        <name>FAD</name>
        <dbReference type="ChEBI" id="CHEBI:57692"/>
    </cofactor>
</comment>
<evidence type="ECO:0000313" key="7">
    <source>
        <dbReference type="EMBL" id="AUX46338.1"/>
    </source>
</evidence>
<keyword evidence="5" id="KW-0472">Membrane</keyword>
<comment type="similarity">
    <text evidence="2">Belongs to the flavin monoamine oxidase family.</text>
</comment>
<reference evidence="7 8" key="1">
    <citation type="submission" date="2015-09" db="EMBL/GenBank/DDBJ databases">
        <title>Sorangium comparison.</title>
        <authorList>
            <person name="Zaburannyi N."/>
            <person name="Bunk B."/>
            <person name="Overmann J."/>
            <person name="Mueller R."/>
        </authorList>
    </citation>
    <scope>NUCLEOTIDE SEQUENCE [LARGE SCALE GENOMIC DNA]</scope>
    <source>
        <strain evidence="7 8">So ce26</strain>
    </source>
</reference>
<evidence type="ECO:0000259" key="6">
    <source>
        <dbReference type="Pfam" id="PF01593"/>
    </source>
</evidence>
<dbReference type="Pfam" id="PF01593">
    <property type="entry name" value="Amino_oxidase"/>
    <property type="match status" value="1"/>
</dbReference>
<evidence type="ECO:0000256" key="2">
    <source>
        <dbReference type="ARBA" id="ARBA00005995"/>
    </source>
</evidence>
<dbReference type="Gene3D" id="3.50.50.60">
    <property type="entry name" value="FAD/NAD(P)-binding domain"/>
    <property type="match status" value="1"/>
</dbReference>
<dbReference type="Gene3D" id="3.90.660.10">
    <property type="match status" value="1"/>
</dbReference>
<feature type="binding site" evidence="4">
    <location>
        <begin position="81"/>
        <end position="82"/>
    </location>
    <ligand>
        <name>FAD</name>
        <dbReference type="ChEBI" id="CHEBI:57692"/>
    </ligand>
</feature>
<dbReference type="Proteomes" id="UP000238348">
    <property type="component" value="Chromosome"/>
</dbReference>
<protein>
    <recommendedName>
        <fullName evidence="6">Amine oxidase domain-containing protein</fullName>
    </recommendedName>
</protein>
<keyword evidence="5" id="KW-0812">Transmembrane</keyword>
<dbReference type="PANTHER" id="PTHR43563">
    <property type="entry name" value="AMINE OXIDASE"/>
    <property type="match status" value="1"/>
</dbReference>
<name>A0A2L0F432_SORCE</name>
<organism evidence="7 8">
    <name type="scientific">Sorangium cellulosum</name>
    <name type="common">Polyangium cellulosum</name>
    <dbReference type="NCBI Taxonomy" id="56"/>
    <lineage>
        <taxon>Bacteria</taxon>
        <taxon>Pseudomonadati</taxon>
        <taxon>Myxococcota</taxon>
        <taxon>Polyangia</taxon>
        <taxon>Polyangiales</taxon>
        <taxon>Polyangiaceae</taxon>
        <taxon>Sorangium</taxon>
    </lineage>
</organism>
<dbReference type="PRINTS" id="PR00757">
    <property type="entry name" value="AMINEOXDASEF"/>
</dbReference>
<keyword evidence="3" id="KW-0560">Oxidoreductase</keyword>
<dbReference type="InterPro" id="IPR050703">
    <property type="entry name" value="Flavin_MAO"/>
</dbReference>
<feature type="binding site" evidence="4">
    <location>
        <position position="291"/>
    </location>
    <ligand>
        <name>FAD</name>
        <dbReference type="ChEBI" id="CHEBI:57692"/>
    </ligand>
</feature>
<feature type="transmembrane region" description="Helical" evidence="5">
    <location>
        <begin position="55"/>
        <end position="75"/>
    </location>
</feature>
<dbReference type="InterPro" id="IPR036188">
    <property type="entry name" value="FAD/NAD-bd_sf"/>
</dbReference>
<feature type="domain" description="Amine oxidase" evidence="6">
    <location>
        <begin position="63"/>
        <end position="495"/>
    </location>
</feature>
<proteinExistence type="inferred from homology"/>
<dbReference type="GO" id="GO:0016491">
    <property type="term" value="F:oxidoreductase activity"/>
    <property type="evidence" value="ECO:0007669"/>
    <property type="project" value="UniProtKB-KW"/>
</dbReference>
<accession>A0A2L0F432</accession>
<dbReference type="Gene3D" id="1.10.405.10">
    <property type="entry name" value="Guanine Nucleotide Dissociation Inhibitor, domain 1"/>
    <property type="match status" value="1"/>
</dbReference>
<evidence type="ECO:0000313" key="8">
    <source>
        <dbReference type="Proteomes" id="UP000238348"/>
    </source>
</evidence>
<evidence type="ECO:0000256" key="1">
    <source>
        <dbReference type="ARBA" id="ARBA00001974"/>
    </source>
</evidence>
<gene>
    <name evidence="7" type="ORF">SOCE26_078440</name>
</gene>
<dbReference type="AlphaFoldDB" id="A0A2L0F432"/>
<evidence type="ECO:0000256" key="3">
    <source>
        <dbReference type="ARBA" id="ARBA00023002"/>
    </source>
</evidence>
<dbReference type="SUPFAM" id="SSF51905">
    <property type="entry name" value="FAD/NAD(P)-binding domain"/>
    <property type="match status" value="1"/>
</dbReference>
<dbReference type="PANTHER" id="PTHR43563:SF1">
    <property type="entry name" value="AMINE OXIDASE [FLAVIN-CONTAINING] B"/>
    <property type="match status" value="1"/>
</dbReference>
<dbReference type="InterPro" id="IPR001613">
    <property type="entry name" value="Flavin_amine_oxidase"/>
</dbReference>
<sequence length="505" mass="55708">MSRSIYARLHRRFGQRSSGAEHHRRVRRAIDKLKHKFNVERLEPNGRARNPKGRVLVVGGGFGGLSAAYLLSNWFDVTVLEASGRLGGRVHSRDDFTPGRTIEFGAELIGWNHPLWLHFAERFGLGLSMLTDESSFSAMGMESPLYLNGRLLDNDTAEQVYNEMTEAFKSIEKDAKRIEEPYKPWRAPNARELDATSLSDWLEKVKASALTKAAIQAQFENNNGVPLSRQSYLGAVAAVAGSALWYDDKLDAYWEDSEVARCSAGNQGLAIELGNRIGASSGCGVRLNAPVRAVTIRDGGVEVEADGLGRIEADFVIFAVPPTMWPTIRVTPEITFAPQLGKVVKYFSNVRSRFWYGDRRAPTALDDAFGMTWEGTDNQIGGAGFTLSVFAGSKAAEAAIAAPDARAFYDERIGAVYPSYRQNLEKSELMNWEAAEWTRGGYSVPAPNQVTTVGKLVNKPFHERLFFAGEHVCIPYFGYMEGALESGLLAARRVLKKAAIELPAD</sequence>
<keyword evidence="5" id="KW-1133">Transmembrane helix</keyword>
<evidence type="ECO:0000256" key="4">
    <source>
        <dbReference type="PIRSR" id="PIRSR601613-1"/>
    </source>
</evidence>
<dbReference type="InterPro" id="IPR002937">
    <property type="entry name" value="Amino_oxidase"/>
</dbReference>
<evidence type="ECO:0000256" key="5">
    <source>
        <dbReference type="SAM" id="Phobius"/>
    </source>
</evidence>